<protein>
    <submittedName>
        <fullName evidence="2">YlxR family protein</fullName>
    </submittedName>
</protein>
<dbReference type="Gene3D" id="3.30.1230.10">
    <property type="entry name" value="YlxR-like"/>
    <property type="match status" value="1"/>
</dbReference>
<dbReference type="InterPro" id="IPR007393">
    <property type="entry name" value="YlxR_dom"/>
</dbReference>
<dbReference type="AlphaFoldDB" id="A0A7C2WAI1"/>
<dbReference type="Pfam" id="PF04296">
    <property type="entry name" value="YlxR"/>
    <property type="match status" value="1"/>
</dbReference>
<gene>
    <name evidence="2" type="ORF">ENP13_04115</name>
</gene>
<reference evidence="2" key="1">
    <citation type="journal article" date="2020" name="mSystems">
        <title>Genome- and Community-Level Interaction Insights into Carbon Utilization and Element Cycling Functions of Hydrothermarchaeota in Hydrothermal Sediment.</title>
        <authorList>
            <person name="Zhou Z."/>
            <person name="Liu Y."/>
            <person name="Xu W."/>
            <person name="Pan J."/>
            <person name="Luo Z.H."/>
            <person name="Li M."/>
        </authorList>
    </citation>
    <scope>NUCLEOTIDE SEQUENCE [LARGE SCALE GENOMIC DNA]</scope>
    <source>
        <strain evidence="2">SpSt-192</strain>
    </source>
</reference>
<organism evidence="2">
    <name type="scientific">Thermorudis sp</name>
    <dbReference type="NCBI Taxonomy" id="1969470"/>
    <lineage>
        <taxon>Bacteria</taxon>
        <taxon>Pseudomonadati</taxon>
        <taxon>Thermomicrobiota</taxon>
        <taxon>Thermomicrobia</taxon>
        <taxon>Thermomicrobia incertae sedis</taxon>
        <taxon>Thermorudis</taxon>
    </lineage>
</organism>
<dbReference type="InterPro" id="IPR035931">
    <property type="entry name" value="YlxR-like_sf"/>
</dbReference>
<dbReference type="PANTHER" id="PTHR34215">
    <property type="entry name" value="BLL0784 PROTEIN"/>
    <property type="match status" value="1"/>
</dbReference>
<accession>A0A7C2WAI1</accession>
<dbReference type="InterPro" id="IPR037465">
    <property type="entry name" value="YlxR"/>
</dbReference>
<dbReference type="NCBIfam" id="NF047356">
    <property type="entry name" value="RNA_bind_RnpM"/>
    <property type="match status" value="1"/>
</dbReference>
<sequence length="120" mass="13961">MSEPQRTPTRRRGPRLKHIPLRTCVVCREKDAKRSFVRIVRTPEGELAIDPTGKRNGRGAYLCRRFSCWQLAAEGNALERALRTTVPPEFRAELLRYADLHFRRDEEESERRALPETDTA</sequence>
<feature type="domain" description="YlxR" evidence="1">
    <location>
        <begin position="22"/>
        <end position="94"/>
    </location>
</feature>
<dbReference type="SUPFAM" id="SSF64376">
    <property type="entry name" value="YlxR-like"/>
    <property type="match status" value="1"/>
</dbReference>
<dbReference type="PANTHER" id="PTHR34215:SF1">
    <property type="entry name" value="YLXR DOMAIN-CONTAINING PROTEIN"/>
    <property type="match status" value="1"/>
</dbReference>
<name>A0A7C2WAI1_9BACT</name>
<proteinExistence type="predicted"/>
<dbReference type="EMBL" id="DSID01000321">
    <property type="protein sequence ID" value="HEX70411.1"/>
    <property type="molecule type" value="Genomic_DNA"/>
</dbReference>
<comment type="caution">
    <text evidence="2">The sequence shown here is derived from an EMBL/GenBank/DDBJ whole genome shotgun (WGS) entry which is preliminary data.</text>
</comment>
<evidence type="ECO:0000259" key="1">
    <source>
        <dbReference type="Pfam" id="PF04296"/>
    </source>
</evidence>
<evidence type="ECO:0000313" key="2">
    <source>
        <dbReference type="EMBL" id="HEX70411.1"/>
    </source>
</evidence>
<dbReference type="CDD" id="cd00279">
    <property type="entry name" value="YlxR"/>
    <property type="match status" value="1"/>
</dbReference>